<proteinExistence type="predicted"/>
<evidence type="ECO:0000313" key="2">
    <source>
        <dbReference type="EMBL" id="CAF4390000.1"/>
    </source>
</evidence>
<dbReference type="EMBL" id="CAJOBB010023055">
    <property type="protein sequence ID" value="CAF4390000.1"/>
    <property type="molecule type" value="Genomic_DNA"/>
</dbReference>
<reference evidence="2" key="1">
    <citation type="submission" date="2021-02" db="EMBL/GenBank/DDBJ databases">
        <authorList>
            <person name="Nowell W R."/>
        </authorList>
    </citation>
    <scope>NUCLEOTIDE SEQUENCE</scope>
</reference>
<accession>A0A820NM66</accession>
<protein>
    <submittedName>
        <fullName evidence="2">Uncharacterized protein</fullName>
    </submittedName>
</protein>
<feature type="compositionally biased region" description="Low complexity" evidence="1">
    <location>
        <begin position="13"/>
        <end position="23"/>
    </location>
</feature>
<name>A0A820NM66_9BILA</name>
<organism evidence="2 3">
    <name type="scientific">Adineta steineri</name>
    <dbReference type="NCBI Taxonomy" id="433720"/>
    <lineage>
        <taxon>Eukaryota</taxon>
        <taxon>Metazoa</taxon>
        <taxon>Spiralia</taxon>
        <taxon>Gnathifera</taxon>
        <taxon>Rotifera</taxon>
        <taxon>Eurotatoria</taxon>
        <taxon>Bdelloidea</taxon>
        <taxon>Adinetida</taxon>
        <taxon>Adinetidae</taxon>
        <taxon>Adineta</taxon>
    </lineage>
</organism>
<gene>
    <name evidence="2" type="ORF">KXQ929_LOCUS50405</name>
</gene>
<sequence>RPPRSKTARSGADDSASIDDGVSTCSNISDLTSIYDDSEGKKNFT</sequence>
<comment type="caution">
    <text evidence="2">The sequence shown here is derived from an EMBL/GenBank/DDBJ whole genome shotgun (WGS) entry which is preliminary data.</text>
</comment>
<evidence type="ECO:0000313" key="3">
    <source>
        <dbReference type="Proteomes" id="UP000663868"/>
    </source>
</evidence>
<dbReference type="Proteomes" id="UP000663868">
    <property type="component" value="Unassembled WGS sequence"/>
</dbReference>
<feature type="region of interest" description="Disordered" evidence="1">
    <location>
        <begin position="1"/>
        <end position="23"/>
    </location>
</feature>
<dbReference type="AlphaFoldDB" id="A0A820NM66"/>
<feature type="non-terminal residue" evidence="2">
    <location>
        <position position="1"/>
    </location>
</feature>
<evidence type="ECO:0000256" key="1">
    <source>
        <dbReference type="SAM" id="MobiDB-lite"/>
    </source>
</evidence>